<dbReference type="EMBL" id="CAJVPY010028326">
    <property type="protein sequence ID" value="CAG8792487.1"/>
    <property type="molecule type" value="Genomic_DNA"/>
</dbReference>
<evidence type="ECO:0000256" key="1">
    <source>
        <dbReference type="SAM" id="MobiDB-lite"/>
    </source>
</evidence>
<protein>
    <submittedName>
        <fullName evidence="2">24346_t:CDS:1</fullName>
    </submittedName>
</protein>
<proteinExistence type="predicted"/>
<accession>A0A9N9P5T2</accession>
<comment type="caution">
    <text evidence="2">The sequence shown here is derived from an EMBL/GenBank/DDBJ whole genome shotgun (WGS) entry which is preliminary data.</text>
</comment>
<feature type="non-terminal residue" evidence="2">
    <location>
        <position position="1"/>
    </location>
</feature>
<organism evidence="2 3">
    <name type="scientific">Dentiscutata erythropus</name>
    <dbReference type="NCBI Taxonomy" id="1348616"/>
    <lineage>
        <taxon>Eukaryota</taxon>
        <taxon>Fungi</taxon>
        <taxon>Fungi incertae sedis</taxon>
        <taxon>Mucoromycota</taxon>
        <taxon>Glomeromycotina</taxon>
        <taxon>Glomeromycetes</taxon>
        <taxon>Diversisporales</taxon>
        <taxon>Gigasporaceae</taxon>
        <taxon>Dentiscutata</taxon>
    </lineage>
</organism>
<reference evidence="2" key="1">
    <citation type="submission" date="2021-06" db="EMBL/GenBank/DDBJ databases">
        <authorList>
            <person name="Kallberg Y."/>
            <person name="Tangrot J."/>
            <person name="Rosling A."/>
        </authorList>
    </citation>
    <scope>NUCLEOTIDE SEQUENCE</scope>
    <source>
        <strain evidence="2">MA453B</strain>
    </source>
</reference>
<dbReference type="AlphaFoldDB" id="A0A9N9P5T2"/>
<feature type="region of interest" description="Disordered" evidence="1">
    <location>
        <begin position="1"/>
        <end position="30"/>
    </location>
</feature>
<sequence>PPPASSPSPVSSPGQNDSSKGDNSISTSTFVGAIIRTSLSNILMR</sequence>
<dbReference type="Proteomes" id="UP000789405">
    <property type="component" value="Unassembled WGS sequence"/>
</dbReference>
<gene>
    <name evidence="2" type="ORF">DERYTH_LOCUS21713</name>
</gene>
<keyword evidence="3" id="KW-1185">Reference proteome</keyword>
<evidence type="ECO:0000313" key="2">
    <source>
        <dbReference type="EMBL" id="CAG8792487.1"/>
    </source>
</evidence>
<name>A0A9N9P5T2_9GLOM</name>
<feature type="compositionally biased region" description="Polar residues" evidence="1">
    <location>
        <begin position="14"/>
        <end position="30"/>
    </location>
</feature>
<evidence type="ECO:0000313" key="3">
    <source>
        <dbReference type="Proteomes" id="UP000789405"/>
    </source>
</evidence>